<dbReference type="InterPro" id="IPR036388">
    <property type="entry name" value="WH-like_DNA-bd_sf"/>
</dbReference>
<proteinExistence type="predicted"/>
<dbReference type="SUPFAM" id="SSF46785">
    <property type="entry name" value="Winged helix' DNA-binding domain"/>
    <property type="match status" value="1"/>
</dbReference>
<comment type="caution">
    <text evidence="2">The sequence shown here is derived from an EMBL/GenBank/DDBJ whole genome shotgun (WGS) entry which is preliminary data.</text>
</comment>
<accession>A0A919MYX8</accession>
<evidence type="ECO:0000313" key="3">
    <source>
        <dbReference type="Proteomes" id="UP000636960"/>
    </source>
</evidence>
<dbReference type="Gene3D" id="1.10.10.10">
    <property type="entry name" value="Winged helix-like DNA-binding domain superfamily/Winged helix DNA-binding domain"/>
    <property type="match status" value="1"/>
</dbReference>
<dbReference type="InterPro" id="IPR036390">
    <property type="entry name" value="WH_DNA-bd_sf"/>
</dbReference>
<dbReference type="SMART" id="SM00418">
    <property type="entry name" value="HTH_ARSR"/>
    <property type="match status" value="1"/>
</dbReference>
<evidence type="ECO:0000259" key="1">
    <source>
        <dbReference type="SMART" id="SM00418"/>
    </source>
</evidence>
<gene>
    <name evidence="2" type="ORF">Ari01nite_50600</name>
</gene>
<dbReference type="Proteomes" id="UP000636960">
    <property type="component" value="Unassembled WGS sequence"/>
</dbReference>
<protein>
    <submittedName>
        <fullName evidence="2">Transcriptional regulator</fullName>
    </submittedName>
</protein>
<dbReference type="RefSeq" id="WP_203784642.1">
    <property type="nucleotide sequence ID" value="NZ_BOMV01000057.1"/>
</dbReference>
<sequence length="165" mass="18075">MRQTQEDRLARIEERLAALEGAAAAPEPPPGQGQFWALRHLETLAEDPGAVLFTGLVGLPTGERYEWQQTLPAEGLLEADWTLQAATLAALAHPARLLILREVLRGTRSAAELQSIEGIESTGQLYHHLRQLVAAGWLRTTGRARYAIPAERVIPLLITVACAHH</sequence>
<dbReference type="InterPro" id="IPR011991">
    <property type="entry name" value="ArsR-like_HTH"/>
</dbReference>
<feature type="domain" description="HTH arsR-type" evidence="1">
    <location>
        <begin position="86"/>
        <end position="159"/>
    </location>
</feature>
<reference evidence="2" key="1">
    <citation type="submission" date="2021-01" db="EMBL/GenBank/DDBJ databases">
        <title>Whole genome shotgun sequence of Actinoplanes rishiriensis NBRC 108556.</title>
        <authorList>
            <person name="Komaki H."/>
            <person name="Tamura T."/>
        </authorList>
    </citation>
    <scope>NUCLEOTIDE SEQUENCE</scope>
    <source>
        <strain evidence="2">NBRC 108556</strain>
    </source>
</reference>
<keyword evidence="3" id="KW-1185">Reference proteome</keyword>
<organism evidence="2 3">
    <name type="scientific">Paractinoplanes rishiriensis</name>
    <dbReference type="NCBI Taxonomy" id="1050105"/>
    <lineage>
        <taxon>Bacteria</taxon>
        <taxon>Bacillati</taxon>
        <taxon>Actinomycetota</taxon>
        <taxon>Actinomycetes</taxon>
        <taxon>Micromonosporales</taxon>
        <taxon>Micromonosporaceae</taxon>
        <taxon>Paractinoplanes</taxon>
    </lineage>
</organism>
<dbReference type="AlphaFoldDB" id="A0A919MYX8"/>
<dbReference type="InterPro" id="IPR001845">
    <property type="entry name" value="HTH_ArsR_DNA-bd_dom"/>
</dbReference>
<name>A0A919MYX8_9ACTN</name>
<dbReference type="GO" id="GO:0003700">
    <property type="term" value="F:DNA-binding transcription factor activity"/>
    <property type="evidence" value="ECO:0007669"/>
    <property type="project" value="InterPro"/>
</dbReference>
<dbReference type="Pfam" id="PF12840">
    <property type="entry name" value="HTH_20"/>
    <property type="match status" value="1"/>
</dbReference>
<evidence type="ECO:0000313" key="2">
    <source>
        <dbReference type="EMBL" id="GIE97595.1"/>
    </source>
</evidence>
<dbReference type="CDD" id="cd00090">
    <property type="entry name" value="HTH_ARSR"/>
    <property type="match status" value="1"/>
</dbReference>
<dbReference type="EMBL" id="BOMV01000057">
    <property type="protein sequence ID" value="GIE97595.1"/>
    <property type="molecule type" value="Genomic_DNA"/>
</dbReference>